<keyword evidence="2" id="KW-1185">Reference proteome</keyword>
<evidence type="ECO:0000313" key="2">
    <source>
        <dbReference type="Proteomes" id="UP001629536"/>
    </source>
</evidence>
<organism evidence="1 2">
    <name type="scientific">Helcococcus bovis</name>
    <dbReference type="NCBI Taxonomy" id="3153252"/>
    <lineage>
        <taxon>Bacteria</taxon>
        <taxon>Bacillati</taxon>
        <taxon>Bacillota</taxon>
        <taxon>Tissierellia</taxon>
        <taxon>Tissierellales</taxon>
        <taxon>Peptoniphilaceae</taxon>
        <taxon>Helcococcus</taxon>
    </lineage>
</organism>
<protein>
    <recommendedName>
        <fullName evidence="3">Transglutaminase-like domain-containing protein</fullName>
    </recommendedName>
</protein>
<evidence type="ECO:0008006" key="3">
    <source>
        <dbReference type="Google" id="ProtNLM"/>
    </source>
</evidence>
<gene>
    <name evidence="1" type="ORF">ABGF40_02660</name>
</gene>
<reference evidence="1 2" key="1">
    <citation type="journal article" date="2024" name="Front. Microbiol.">
        <title>Pangenomic and biochemical analyses of Helcococcus ovis reveal widespread tetracycline resistance and a novel bacterial species, Helcococcus bovis.</title>
        <authorList>
            <person name="Cunha F."/>
            <person name="Zhai Y."/>
            <person name="Casaro S."/>
            <person name="Jones K.L."/>
            <person name="Hernandez M."/>
            <person name="Bisinotto R.S."/>
            <person name="Kariyawasam S."/>
            <person name="Brown M.B."/>
            <person name="Phillips A."/>
            <person name="Jeong K.C."/>
            <person name="Galvao K.N."/>
        </authorList>
    </citation>
    <scope>NUCLEOTIDE SEQUENCE [LARGE SCALE GENOMIC DNA]</scope>
    <source>
        <strain evidence="1 2">KG197</strain>
    </source>
</reference>
<dbReference type="Proteomes" id="UP001629536">
    <property type="component" value="Unassembled WGS sequence"/>
</dbReference>
<dbReference type="RefSeq" id="WP_408126341.1">
    <property type="nucleotide sequence ID" value="NZ_JBFNFH010000004.1"/>
</dbReference>
<sequence>MRIKNKSKVLLVPMAGLITPLNQGFVNFNRTVYAESLQRISNQESTVIEDNDKNKFIEDVQCEMKSSNFENINVYILGNGSVIYKENLPMNKISDILEDKYKFVKLNGKAIHGMALFIMKKEDRLVKNIDEYNKIMDERLKNISKFKNIVIHTTFSIKDKDFIEIRLNAVGLSMGRGIKHIGINNVNIYTRNLNIDNRFAFNISANNKEQYNKYINLNLDRIKQNDEAIKKIIHEAGSNEEGIDDREKIIRFILQVGKNTVYDRQSYYNDDRLLYYLASDIFSVTERHKAMCLGFSTFAARGLNLMGIPAYVIEGRNVNGEIHATTRAFYNKKWQNLNGLENIM</sequence>
<accession>A0ABW9F547</accession>
<evidence type="ECO:0000313" key="1">
    <source>
        <dbReference type="EMBL" id="MFM1524566.1"/>
    </source>
</evidence>
<name>A0ABW9F547_9FIRM</name>
<dbReference type="EMBL" id="JBFNFH010000004">
    <property type="protein sequence ID" value="MFM1524566.1"/>
    <property type="molecule type" value="Genomic_DNA"/>
</dbReference>
<comment type="caution">
    <text evidence="1">The sequence shown here is derived from an EMBL/GenBank/DDBJ whole genome shotgun (WGS) entry which is preliminary data.</text>
</comment>
<proteinExistence type="predicted"/>